<dbReference type="InterPro" id="IPR003448">
    <property type="entry name" value="Mopterin_biosynth_MoaE"/>
</dbReference>
<dbReference type="Gene3D" id="3.90.1170.40">
    <property type="entry name" value="Molybdopterin biosynthesis MoaE subunit"/>
    <property type="match status" value="1"/>
</dbReference>
<dbReference type="EMBL" id="JAGZSV010000061">
    <property type="protein sequence ID" value="MBS6940734.1"/>
    <property type="molecule type" value="Genomic_DNA"/>
</dbReference>
<name>A0A943UX58_9ACTN</name>
<dbReference type="GO" id="GO:0006777">
    <property type="term" value="P:Mo-molybdopterin cofactor biosynthetic process"/>
    <property type="evidence" value="ECO:0007669"/>
    <property type="project" value="InterPro"/>
</dbReference>
<dbReference type="InterPro" id="IPR036563">
    <property type="entry name" value="MoaE_sf"/>
</dbReference>
<dbReference type="Proteomes" id="UP000727506">
    <property type="component" value="Unassembled WGS sequence"/>
</dbReference>
<proteinExistence type="predicted"/>
<protein>
    <submittedName>
        <fullName evidence="1">Molybdenum cofactor biosynthesis protein MoaE</fullName>
    </submittedName>
</protein>
<accession>A0A943UX58</accession>
<comment type="caution">
    <text evidence="1">The sequence shown here is derived from an EMBL/GenBank/DDBJ whole genome shotgun (WGS) entry which is preliminary data.</text>
</comment>
<reference evidence="1" key="1">
    <citation type="submission" date="2021-02" db="EMBL/GenBank/DDBJ databases">
        <title>Infant gut strain persistence is associated with maternal origin, phylogeny, and functional potential including surface adhesion and iron acquisition.</title>
        <authorList>
            <person name="Lou Y.C."/>
        </authorList>
    </citation>
    <scope>NUCLEOTIDE SEQUENCE</scope>
    <source>
        <strain evidence="1">L2_039_000G1_dasL2_039_000G1_concoct_11</strain>
    </source>
</reference>
<dbReference type="SUPFAM" id="SSF54690">
    <property type="entry name" value="Molybdopterin synthase subunit MoaE"/>
    <property type="match status" value="1"/>
</dbReference>
<organism evidence="1 2">
    <name type="scientific">Slackia piriformis</name>
    <dbReference type="NCBI Taxonomy" id="626934"/>
    <lineage>
        <taxon>Bacteria</taxon>
        <taxon>Bacillati</taxon>
        <taxon>Actinomycetota</taxon>
        <taxon>Coriobacteriia</taxon>
        <taxon>Eggerthellales</taxon>
        <taxon>Eggerthellaceae</taxon>
        <taxon>Slackia</taxon>
    </lineage>
</organism>
<sequence>MAKQLPSIDAWLEEAKRDAQAGNVGMYLTHNGVVRITPKKQVRAASSEEAIEAAKLGSVDAVDFSYDAEGLARAVEDAKTWPGVYYVRVWLNEGRLSVGDSLMYVLIGADIRPHAVDALQKLVGRIKNELVVEREIYAE</sequence>
<evidence type="ECO:0000313" key="2">
    <source>
        <dbReference type="Proteomes" id="UP000727506"/>
    </source>
</evidence>
<dbReference type="AlphaFoldDB" id="A0A943UX58"/>
<gene>
    <name evidence="1" type="ORF">KH142_04500</name>
</gene>
<evidence type="ECO:0000313" key="1">
    <source>
        <dbReference type="EMBL" id="MBS6940734.1"/>
    </source>
</evidence>
<dbReference type="Pfam" id="PF02391">
    <property type="entry name" value="MoaE"/>
    <property type="match status" value="1"/>
</dbReference>